<evidence type="ECO:0000256" key="1">
    <source>
        <dbReference type="SAM" id="MobiDB-lite"/>
    </source>
</evidence>
<feature type="region of interest" description="Disordered" evidence="1">
    <location>
        <begin position="88"/>
        <end position="118"/>
    </location>
</feature>
<gene>
    <name evidence="2" type="ORF">EV356DRAFT_511347</name>
</gene>
<organism evidence="2 3">
    <name type="scientific">Viridothelium virens</name>
    <name type="common">Speckled blister lichen</name>
    <name type="synonym">Trypethelium virens</name>
    <dbReference type="NCBI Taxonomy" id="1048519"/>
    <lineage>
        <taxon>Eukaryota</taxon>
        <taxon>Fungi</taxon>
        <taxon>Dikarya</taxon>
        <taxon>Ascomycota</taxon>
        <taxon>Pezizomycotina</taxon>
        <taxon>Dothideomycetes</taxon>
        <taxon>Dothideomycetes incertae sedis</taxon>
        <taxon>Trypetheliales</taxon>
        <taxon>Trypetheliaceae</taxon>
        <taxon>Viridothelium</taxon>
    </lineage>
</organism>
<dbReference type="EMBL" id="ML991771">
    <property type="protein sequence ID" value="KAF2240055.1"/>
    <property type="molecule type" value="Genomic_DNA"/>
</dbReference>
<protein>
    <submittedName>
        <fullName evidence="2">Uncharacterized protein</fullName>
    </submittedName>
</protein>
<name>A0A6A6HPM4_VIRVR</name>
<feature type="compositionally biased region" description="Basic and acidic residues" evidence="1">
    <location>
        <begin position="94"/>
        <end position="118"/>
    </location>
</feature>
<keyword evidence="3" id="KW-1185">Reference proteome</keyword>
<proteinExistence type="predicted"/>
<evidence type="ECO:0000313" key="3">
    <source>
        <dbReference type="Proteomes" id="UP000800092"/>
    </source>
</evidence>
<dbReference type="AlphaFoldDB" id="A0A6A6HPM4"/>
<dbReference type="Pfam" id="PF14328">
    <property type="entry name" value="DUF4385"/>
    <property type="match status" value="1"/>
</dbReference>
<dbReference type="InterPro" id="IPR025494">
    <property type="entry name" value="DUF4385"/>
</dbReference>
<sequence>MTDAPAATDKALRMSYRIARGEQGVLTFEPYKSALLPYWRFKNPSTARDSSSVLYNRFLEYDERGDFVGMDMCRKFIQMGMTRAKRYANHKGGRKYDKNSGKELEKKDHDGRKEKEEASRIFREVWERCKRNEAYIKRKEEFLREQMEWDKTQKKAHERHEATVE</sequence>
<accession>A0A6A6HPM4</accession>
<dbReference type="Proteomes" id="UP000800092">
    <property type="component" value="Unassembled WGS sequence"/>
</dbReference>
<evidence type="ECO:0000313" key="2">
    <source>
        <dbReference type="EMBL" id="KAF2240055.1"/>
    </source>
</evidence>
<dbReference type="OrthoDB" id="2589819at2759"/>
<reference evidence="2" key="1">
    <citation type="journal article" date="2020" name="Stud. Mycol.">
        <title>101 Dothideomycetes genomes: a test case for predicting lifestyles and emergence of pathogens.</title>
        <authorList>
            <person name="Haridas S."/>
            <person name="Albert R."/>
            <person name="Binder M."/>
            <person name="Bloem J."/>
            <person name="Labutti K."/>
            <person name="Salamov A."/>
            <person name="Andreopoulos B."/>
            <person name="Baker S."/>
            <person name="Barry K."/>
            <person name="Bills G."/>
            <person name="Bluhm B."/>
            <person name="Cannon C."/>
            <person name="Castanera R."/>
            <person name="Culley D."/>
            <person name="Daum C."/>
            <person name="Ezra D."/>
            <person name="Gonzalez J."/>
            <person name="Henrissat B."/>
            <person name="Kuo A."/>
            <person name="Liang C."/>
            <person name="Lipzen A."/>
            <person name="Lutzoni F."/>
            <person name="Magnuson J."/>
            <person name="Mondo S."/>
            <person name="Nolan M."/>
            <person name="Ohm R."/>
            <person name="Pangilinan J."/>
            <person name="Park H.-J."/>
            <person name="Ramirez L."/>
            <person name="Alfaro M."/>
            <person name="Sun H."/>
            <person name="Tritt A."/>
            <person name="Yoshinaga Y."/>
            <person name="Zwiers L.-H."/>
            <person name="Turgeon B."/>
            <person name="Goodwin S."/>
            <person name="Spatafora J."/>
            <person name="Crous P."/>
            <person name="Grigoriev I."/>
        </authorList>
    </citation>
    <scope>NUCLEOTIDE SEQUENCE</scope>
    <source>
        <strain evidence="2">Tuck. ex Michener</strain>
    </source>
</reference>